<proteinExistence type="predicted"/>
<organism evidence="1">
    <name type="scientific">marine sediment metagenome</name>
    <dbReference type="NCBI Taxonomy" id="412755"/>
    <lineage>
        <taxon>unclassified sequences</taxon>
        <taxon>metagenomes</taxon>
        <taxon>ecological metagenomes</taxon>
    </lineage>
</organism>
<gene>
    <name evidence="1" type="ORF">S01H1_56814</name>
</gene>
<reference evidence="1" key="1">
    <citation type="journal article" date="2014" name="Front. Microbiol.">
        <title>High frequency of phylogenetically diverse reductive dehalogenase-homologous genes in deep subseafloor sedimentary metagenomes.</title>
        <authorList>
            <person name="Kawai M."/>
            <person name="Futagami T."/>
            <person name="Toyoda A."/>
            <person name="Takaki Y."/>
            <person name="Nishi S."/>
            <person name="Hori S."/>
            <person name="Arai W."/>
            <person name="Tsubouchi T."/>
            <person name="Morono Y."/>
            <person name="Uchiyama I."/>
            <person name="Ito T."/>
            <person name="Fujiyama A."/>
            <person name="Inagaki F."/>
            <person name="Takami H."/>
        </authorList>
    </citation>
    <scope>NUCLEOTIDE SEQUENCE</scope>
    <source>
        <strain evidence="1">Expedition CK06-06</strain>
    </source>
</reference>
<comment type="caution">
    <text evidence="1">The sequence shown here is derived from an EMBL/GenBank/DDBJ whole genome shotgun (WGS) entry which is preliminary data.</text>
</comment>
<feature type="non-terminal residue" evidence="1">
    <location>
        <position position="1"/>
    </location>
</feature>
<name>X0X9B7_9ZZZZ</name>
<evidence type="ECO:0000313" key="1">
    <source>
        <dbReference type="EMBL" id="GAG21531.1"/>
    </source>
</evidence>
<protein>
    <submittedName>
        <fullName evidence="1">Uncharacterized protein</fullName>
    </submittedName>
</protein>
<sequence>LFGDERFADLLRVILRERQQNPDDWAILRRKERA</sequence>
<dbReference type="EMBL" id="BARS01037018">
    <property type="protein sequence ID" value="GAG21531.1"/>
    <property type="molecule type" value="Genomic_DNA"/>
</dbReference>
<dbReference type="AlphaFoldDB" id="X0X9B7"/>
<accession>X0X9B7</accession>